<keyword evidence="2" id="KW-1185">Reference proteome</keyword>
<evidence type="ECO:0000313" key="2">
    <source>
        <dbReference type="Proteomes" id="UP000460715"/>
    </source>
</evidence>
<dbReference type="Gene3D" id="3.40.50.300">
    <property type="entry name" value="P-loop containing nucleotide triphosphate hydrolases"/>
    <property type="match status" value="1"/>
</dbReference>
<gene>
    <name evidence="1" type="ORF">E0493_11180</name>
</gene>
<evidence type="ECO:0000313" key="1">
    <source>
        <dbReference type="EMBL" id="MXP63907.1"/>
    </source>
</evidence>
<sequence length="1129" mass="125574">MRVQPEGYTNSLRIHWLCAALHHLLGKHDLEGVPALMAGFGSVLDHPAMGNFATAAHSLRLYGLSVGSDLNLRQAVLDALAWEEEREDDDDYREPPFRIDAGHRHFAFHLREGTEARVAEMVRQLLAQPPHQPQTLQLADTTRPMRVASDGSENAEHISIDLSSVPNLPLPPRHDVSRPAVGPITVSFEELVATAAQMDARDQAVPGRPPGNWVSRLQEATGEQKFDILAPERAAGLLRPTRTIELAGLKHLIGLPGTGKSTLIIILLVLLNSRGLRVVVLLPSIEASINLLGDLQHYGCDVGLLVGQSPQTRLNHAHKLAERLGADEARGLGRSMPGAELLGLNCALGGFDEDPEGTESFPHLMPPCITVEQHKVDSRGRPGKRPMPHLCPLGSVCGRLKAPRELTVHRIWLGHVLSMDTNIGAHFSTEKMRYFEAIAMASDLVIVDEADGAQKALDNKAISALDLTGSEASLDHLLHRDLFVPMAAGQNSSTATNVQSYRAIAADFGKLNHALVVHLQRAFRRNGTEGVLARFKETFVTSNTVVNELFGHPEVFRMEPEDRLFEDRRIAAVRAFWDSCVQTALFRRTERGGDIEFNPERIAADLGVDQDRLERTGTDLQEVLRDWLSEPSPVLRDALLDRARDITFGLAVPIRDFGPEERSEMFRFLAEVTALIFQFLRLVPAQQAMVSEGVHRETLFRDGISEDLGRLVPEALIGRLSGIRYFNEERNGKRAIRVQYVTFRGTPRALLYRLHELLRHEGHDRGPAVLLASATSFLEESPSYHVPVGPDIVLRRPGSDTGWRGSRYQFDPIQDPEAPGQRLRFSGAPLNKRAKILRAMVDHYFDMDDPLVLRMNRDFDPGRRVAFVVNSYEQVRQFKEHLRRSYPALAEKVIGVIDVPPPGQAGDWVTTAQVERLGSRGDWVAMVFPMRSLARGVNIVFEDGPRRRDAILGTMVFLTRPHPATESLDLATGIVGAGTLKFERQQFPPHWSTDDLAMSWGMARRDLTSQVRRLLRFPLISSKLGALAEPFTADIMVDVLQAIGRAMRNGCKARVIFADAAWAPRSAAGQADNSESSMLVMMRDILRQRVHTPDPVESEIYRALYQPFLAPLESCHGVRFSDEMADVDE</sequence>
<dbReference type="RefSeq" id="WP_160937031.1">
    <property type="nucleotide sequence ID" value="NZ_SNVJ01000008.1"/>
</dbReference>
<dbReference type="Proteomes" id="UP000460715">
    <property type="component" value="Unassembled WGS sequence"/>
</dbReference>
<name>A0A845BEZ8_9PROT</name>
<dbReference type="AlphaFoldDB" id="A0A845BEZ8"/>
<dbReference type="OrthoDB" id="8252072at2"/>
<reference evidence="1 2" key="1">
    <citation type="submission" date="2019-03" db="EMBL/GenBank/DDBJ databases">
        <title>Roseomonas sp. a novel Roseomonas species isolated from Sea whip Gorgonian.</title>
        <authorList>
            <person name="Li F."/>
            <person name="Pan X."/>
            <person name="Huang S."/>
            <person name="Li Z."/>
            <person name="Meng B."/>
        </authorList>
    </citation>
    <scope>NUCLEOTIDE SEQUENCE [LARGE SCALE GENOMIC DNA]</scope>
    <source>
        <strain evidence="1 2">M0104</strain>
    </source>
</reference>
<dbReference type="SUPFAM" id="SSF52540">
    <property type="entry name" value="P-loop containing nucleoside triphosphate hydrolases"/>
    <property type="match status" value="1"/>
</dbReference>
<comment type="caution">
    <text evidence="1">The sequence shown here is derived from an EMBL/GenBank/DDBJ whole genome shotgun (WGS) entry which is preliminary data.</text>
</comment>
<proteinExistence type="predicted"/>
<organism evidence="1 2">
    <name type="scientific">Teichococcus coralli</name>
    <dbReference type="NCBI Taxonomy" id="2545983"/>
    <lineage>
        <taxon>Bacteria</taxon>
        <taxon>Pseudomonadati</taxon>
        <taxon>Pseudomonadota</taxon>
        <taxon>Alphaproteobacteria</taxon>
        <taxon>Acetobacterales</taxon>
        <taxon>Roseomonadaceae</taxon>
        <taxon>Roseomonas</taxon>
    </lineage>
</organism>
<protein>
    <submittedName>
        <fullName evidence="1">Uncharacterized protein</fullName>
    </submittedName>
</protein>
<dbReference type="EMBL" id="SNVJ01000008">
    <property type="protein sequence ID" value="MXP63907.1"/>
    <property type="molecule type" value="Genomic_DNA"/>
</dbReference>
<accession>A0A845BEZ8</accession>
<dbReference type="InterPro" id="IPR027417">
    <property type="entry name" value="P-loop_NTPase"/>
</dbReference>